<dbReference type="PANTHER" id="PTHR37860:SF2">
    <property type="entry name" value="VITELLOGENIN DOMAIN-CONTAINING PROTEIN"/>
    <property type="match status" value="1"/>
</dbReference>
<protein>
    <submittedName>
        <fullName evidence="2">Apolipophorin</fullName>
    </submittedName>
</protein>
<sequence length="204" mass="21513">MGKLTGMEVKTSCPAAATADREPLVAVRRSAHTVEVSNQNGVSVSCDLSLDLCSLTLDGWLHGTSVGLLGTNDNEGGNDSPLPHGSQAASRAHFLRSWQISSNCSRAPDPPEGCSGAALQGPAGCQTLFSSPHSPLSSCFRVVDPGQFLSVCKKSHCGSPRVPMVRSSCRLAAAFVHLCQRNHVPLDLPCIHEGERSGDHLYRG</sequence>
<dbReference type="InterPro" id="IPR014853">
    <property type="entry name" value="VWF/SSPO/ZAN-like_Cys-rich_dom"/>
</dbReference>
<dbReference type="InterPro" id="IPR001846">
    <property type="entry name" value="VWF_type-D"/>
</dbReference>
<evidence type="ECO:0000313" key="3">
    <source>
        <dbReference type="Proteomes" id="UP001174136"/>
    </source>
</evidence>
<organism evidence="2 3">
    <name type="scientific">Merluccius polli</name>
    <name type="common">Benguela hake</name>
    <name type="synonym">Merluccius cadenati</name>
    <dbReference type="NCBI Taxonomy" id="89951"/>
    <lineage>
        <taxon>Eukaryota</taxon>
        <taxon>Metazoa</taxon>
        <taxon>Chordata</taxon>
        <taxon>Craniata</taxon>
        <taxon>Vertebrata</taxon>
        <taxon>Euteleostomi</taxon>
        <taxon>Actinopterygii</taxon>
        <taxon>Neopterygii</taxon>
        <taxon>Teleostei</taxon>
        <taxon>Neoteleostei</taxon>
        <taxon>Acanthomorphata</taxon>
        <taxon>Zeiogadaria</taxon>
        <taxon>Gadariae</taxon>
        <taxon>Gadiformes</taxon>
        <taxon>Gadoidei</taxon>
        <taxon>Merlucciidae</taxon>
        <taxon>Merluccius</taxon>
    </lineage>
</organism>
<dbReference type="Pfam" id="PF08742">
    <property type="entry name" value="C8"/>
    <property type="match status" value="1"/>
</dbReference>
<evidence type="ECO:0000313" key="2">
    <source>
        <dbReference type="EMBL" id="KAK0131183.1"/>
    </source>
</evidence>
<dbReference type="Proteomes" id="UP001174136">
    <property type="component" value="Unassembled WGS sequence"/>
</dbReference>
<feature type="domain" description="VWFD" evidence="1">
    <location>
        <begin position="1"/>
        <end position="105"/>
    </location>
</feature>
<accession>A0AA47M051</accession>
<keyword evidence="3" id="KW-1185">Reference proteome</keyword>
<reference evidence="2" key="1">
    <citation type="journal article" date="2023" name="Front. Mar. Sci.">
        <title>A new Merluccius polli reference genome to investigate the effects of global change in West African waters.</title>
        <authorList>
            <person name="Mateo J.L."/>
            <person name="Blanco-Fernandez C."/>
            <person name="Garcia-Vazquez E."/>
            <person name="Machado-Schiaffino G."/>
        </authorList>
    </citation>
    <scope>NUCLEOTIDE SEQUENCE</scope>
    <source>
        <strain evidence="2">C29</strain>
        <tissue evidence="2">Fin</tissue>
    </source>
</reference>
<gene>
    <name evidence="2" type="primary">APLP</name>
    <name evidence="2" type="ORF">N1851_034131</name>
</gene>
<evidence type="ECO:0000259" key="1">
    <source>
        <dbReference type="PROSITE" id="PS51233"/>
    </source>
</evidence>
<comment type="caution">
    <text evidence="2">The sequence shown here is derived from an EMBL/GenBank/DDBJ whole genome shotgun (WGS) entry which is preliminary data.</text>
</comment>
<name>A0AA47M051_MERPO</name>
<dbReference type="AlphaFoldDB" id="A0AA47M051"/>
<proteinExistence type="predicted"/>
<dbReference type="EMBL" id="JAOPHQ010006560">
    <property type="protein sequence ID" value="KAK0131183.1"/>
    <property type="molecule type" value="Genomic_DNA"/>
</dbReference>
<dbReference type="PROSITE" id="PS51233">
    <property type="entry name" value="VWFD"/>
    <property type="match status" value="1"/>
</dbReference>
<dbReference type="PANTHER" id="PTHR37860">
    <property type="entry name" value="AGAP008810-PA"/>
    <property type="match status" value="1"/>
</dbReference>